<dbReference type="InterPro" id="IPR050306">
    <property type="entry name" value="PfkB_Carbo_kinase"/>
</dbReference>
<feature type="domain" description="Carbohydrate kinase PfkB" evidence="4">
    <location>
        <begin position="3"/>
        <end position="297"/>
    </location>
</feature>
<dbReference type="RefSeq" id="WP_154523251.1">
    <property type="nucleotide sequence ID" value="NZ_VULZ01000002.1"/>
</dbReference>
<comment type="caution">
    <text evidence="5">The sequence shown here is derived from an EMBL/GenBank/DDBJ whole genome shotgun (WGS) entry which is preliminary data.</text>
</comment>
<accession>A0A6L5X1B0</accession>
<dbReference type="EMBL" id="VULZ01000002">
    <property type="protein sequence ID" value="MSS14131.1"/>
    <property type="molecule type" value="Genomic_DNA"/>
</dbReference>
<dbReference type="Proteomes" id="UP000481852">
    <property type="component" value="Unassembled WGS sequence"/>
</dbReference>
<dbReference type="PANTHER" id="PTHR43085">
    <property type="entry name" value="HEXOKINASE FAMILY MEMBER"/>
    <property type="match status" value="1"/>
</dbReference>
<organism evidence="5 6">
    <name type="scientific">Porcincola intestinalis</name>
    <dbReference type="NCBI Taxonomy" id="2606632"/>
    <lineage>
        <taxon>Bacteria</taxon>
        <taxon>Bacillati</taxon>
        <taxon>Bacillota</taxon>
        <taxon>Clostridia</taxon>
        <taxon>Lachnospirales</taxon>
        <taxon>Lachnospiraceae</taxon>
        <taxon>Porcincola</taxon>
    </lineage>
</organism>
<dbReference type="SUPFAM" id="SSF53613">
    <property type="entry name" value="Ribokinase-like"/>
    <property type="match status" value="1"/>
</dbReference>
<keyword evidence="6" id="KW-1185">Reference proteome</keyword>
<evidence type="ECO:0000259" key="4">
    <source>
        <dbReference type="Pfam" id="PF00294"/>
    </source>
</evidence>
<dbReference type="CDD" id="cd01166">
    <property type="entry name" value="KdgK"/>
    <property type="match status" value="1"/>
</dbReference>
<dbReference type="GO" id="GO:0016301">
    <property type="term" value="F:kinase activity"/>
    <property type="evidence" value="ECO:0007669"/>
    <property type="project" value="UniProtKB-KW"/>
</dbReference>
<evidence type="ECO:0000256" key="1">
    <source>
        <dbReference type="ARBA" id="ARBA00010688"/>
    </source>
</evidence>
<dbReference type="Pfam" id="PF00294">
    <property type="entry name" value="PfkB"/>
    <property type="match status" value="1"/>
</dbReference>
<proteinExistence type="inferred from homology"/>
<gene>
    <name evidence="5" type="ORF">FYJ35_03580</name>
</gene>
<dbReference type="InterPro" id="IPR029056">
    <property type="entry name" value="Ribokinase-like"/>
</dbReference>
<keyword evidence="2" id="KW-0808">Transferase</keyword>
<evidence type="ECO:0000313" key="5">
    <source>
        <dbReference type="EMBL" id="MSS14131.1"/>
    </source>
</evidence>
<name>A0A6L5X1B0_9FIRM</name>
<dbReference type="InterPro" id="IPR011611">
    <property type="entry name" value="PfkB_dom"/>
</dbReference>
<evidence type="ECO:0000313" key="6">
    <source>
        <dbReference type="Proteomes" id="UP000481852"/>
    </source>
</evidence>
<evidence type="ECO:0000256" key="2">
    <source>
        <dbReference type="ARBA" id="ARBA00022679"/>
    </source>
</evidence>
<sequence>MKILSVGMMVYDTVIGPVPNNILSIDSIEIDSPVQSCGGDALNTAIGAARLSCDVMMCGKVGDDLYGRFLLDECKKNGVDISGVKTDCTAPTPCSFALLDGTGERHFLSHREMFEKLSYDDISEVLIKDADIVYMGSLLAMKQMDDGGIERLFKKAHEYGAVTVMDAAINEKANQNWEECLPAIFEETDVFFPSLLEASAITKSSSLQEIAAYFSTYHMKFLGVKLGGKGCFVTDYRTERFIDCPHMFPVVDTTGAGDSFMAGFLCAMTHGNDFFRCAEFASLIGSLNVSKRGSVGGVPSYEEAVRQFYIWKKGNNG</sequence>
<evidence type="ECO:0000256" key="3">
    <source>
        <dbReference type="ARBA" id="ARBA00022777"/>
    </source>
</evidence>
<comment type="similarity">
    <text evidence="1">Belongs to the carbohydrate kinase PfkB family.</text>
</comment>
<dbReference type="PANTHER" id="PTHR43085:SF57">
    <property type="entry name" value="CARBOHYDRATE KINASE PFKB DOMAIN-CONTAINING PROTEIN"/>
    <property type="match status" value="1"/>
</dbReference>
<dbReference type="Gene3D" id="3.40.1190.20">
    <property type="match status" value="1"/>
</dbReference>
<dbReference type="PROSITE" id="PS00584">
    <property type="entry name" value="PFKB_KINASES_2"/>
    <property type="match status" value="1"/>
</dbReference>
<protein>
    <submittedName>
        <fullName evidence="5">Carbohydrate kinase family protein</fullName>
    </submittedName>
</protein>
<dbReference type="AlphaFoldDB" id="A0A6L5X1B0"/>
<dbReference type="InterPro" id="IPR002173">
    <property type="entry name" value="Carboh/pur_kinase_PfkB_CS"/>
</dbReference>
<reference evidence="5 6" key="1">
    <citation type="submission" date="2019-08" db="EMBL/GenBank/DDBJ databases">
        <title>In-depth cultivation of the pig gut microbiome towards novel bacterial diversity and tailored functional studies.</title>
        <authorList>
            <person name="Wylensek D."/>
            <person name="Hitch T.C.A."/>
            <person name="Clavel T."/>
        </authorList>
    </citation>
    <scope>NUCLEOTIDE SEQUENCE [LARGE SCALE GENOMIC DNA]</scope>
    <source>
        <strain evidence="5 6">Oil+RF-744-WCA-WT-11</strain>
    </source>
</reference>
<keyword evidence="3 5" id="KW-0418">Kinase</keyword>